<evidence type="ECO:0008006" key="4">
    <source>
        <dbReference type="Google" id="ProtNLM"/>
    </source>
</evidence>
<comment type="caution">
    <text evidence="2">The sequence shown here is derived from an EMBL/GenBank/DDBJ whole genome shotgun (WGS) entry which is preliminary data.</text>
</comment>
<sequence>MTATEKIMEKADLVLEWLRQGATEKDVAGMLEMGESTFRKCKSENKEVARLIAEGKKEYKENAEKQKKKETDAVQKSLYDRCLGYEVDLPKHYKVKTAVRDDNGGVVFDKNGKPVFEETLEEVMEKQHVPADVGAIKFFLMNKSSKVWKSDPERLRLESKRVSNDTKRTKLAENAAHGETNGKTLEEILADAEEEA</sequence>
<proteinExistence type="predicted"/>
<feature type="compositionally biased region" description="Basic and acidic residues" evidence="1">
    <location>
        <begin position="159"/>
        <end position="171"/>
    </location>
</feature>
<dbReference type="Proteomes" id="UP000729290">
    <property type="component" value="Unassembled WGS sequence"/>
</dbReference>
<dbReference type="EMBL" id="JACSNV010000008">
    <property type="protein sequence ID" value="MBM6877879.1"/>
    <property type="molecule type" value="Genomic_DNA"/>
</dbReference>
<evidence type="ECO:0000313" key="3">
    <source>
        <dbReference type="Proteomes" id="UP000729290"/>
    </source>
</evidence>
<gene>
    <name evidence="2" type="ORF">H9X83_06860</name>
</gene>
<evidence type="ECO:0000256" key="1">
    <source>
        <dbReference type="SAM" id="MobiDB-lite"/>
    </source>
</evidence>
<protein>
    <recommendedName>
        <fullName evidence="4">Terminase</fullName>
    </recommendedName>
</protein>
<keyword evidence="3" id="KW-1185">Reference proteome</keyword>
<reference evidence="2 3" key="1">
    <citation type="journal article" date="2021" name="Sci. Rep.">
        <title>The distribution of antibiotic resistance genes in chicken gut microbiota commensals.</title>
        <authorList>
            <person name="Juricova H."/>
            <person name="Matiasovicova J."/>
            <person name="Kubasova T."/>
            <person name="Cejkova D."/>
            <person name="Rychlik I."/>
        </authorList>
    </citation>
    <scope>NUCLEOTIDE SEQUENCE [LARGE SCALE GENOMIC DNA]</scope>
    <source>
        <strain evidence="2 3">An431b</strain>
    </source>
</reference>
<name>A0ABS2GBL0_9FIRM</name>
<organism evidence="2 3">
    <name type="scientific">Anaerotignum lactatifermentans</name>
    <dbReference type="NCBI Taxonomy" id="160404"/>
    <lineage>
        <taxon>Bacteria</taxon>
        <taxon>Bacillati</taxon>
        <taxon>Bacillota</taxon>
        <taxon>Clostridia</taxon>
        <taxon>Lachnospirales</taxon>
        <taxon>Anaerotignaceae</taxon>
        <taxon>Anaerotignum</taxon>
    </lineage>
</organism>
<accession>A0ABS2GBL0</accession>
<evidence type="ECO:0000313" key="2">
    <source>
        <dbReference type="EMBL" id="MBM6877879.1"/>
    </source>
</evidence>
<dbReference type="RefSeq" id="WP_205132713.1">
    <property type="nucleotide sequence ID" value="NZ_JACSNT010000002.1"/>
</dbReference>
<feature type="region of interest" description="Disordered" evidence="1">
    <location>
        <begin position="159"/>
        <end position="182"/>
    </location>
</feature>